<keyword evidence="3" id="KW-1185">Reference proteome</keyword>
<evidence type="ECO:0000313" key="2">
    <source>
        <dbReference type="EMBL" id="KAG9239977.1"/>
    </source>
</evidence>
<dbReference type="EMBL" id="MU254672">
    <property type="protein sequence ID" value="KAG9239977.1"/>
    <property type="molecule type" value="Genomic_DNA"/>
</dbReference>
<dbReference type="AlphaFoldDB" id="A0A9P7YUK5"/>
<feature type="region of interest" description="Disordered" evidence="1">
    <location>
        <begin position="230"/>
        <end position="276"/>
    </location>
</feature>
<name>A0A9P7YUK5_9HELO</name>
<proteinExistence type="predicted"/>
<protein>
    <submittedName>
        <fullName evidence="2">Uncharacterized protein</fullName>
    </submittedName>
</protein>
<feature type="compositionally biased region" description="Basic and acidic residues" evidence="1">
    <location>
        <begin position="240"/>
        <end position="255"/>
    </location>
</feature>
<gene>
    <name evidence="2" type="ORF">BJ878DRAFT_484271</name>
</gene>
<sequence length="276" mass="31051">MNRIAVVPAPGSSLIQLIHHPCKIDILPTASMDDNISAATSLLLQMSYSLENQTPRILSPEPEAPEEVHFLDRDTTTIPFPERTKYIDNSGIPPVELATRMNTDVTCRCAGRFKYSKEHEICLVCQRKEKTRAASANPCLYTTTYNTPRSDNTWWTLSKELLPPSSITSATTRPRLQVELACAQGKELDDSQPWMADHIRADFNTDMMYGRYGMAEATGHSVNQPEFFSREGSEMGMRSETNRYAREDTTGEKQPESSSWASETSDEGLMMRGRSR</sequence>
<comment type="caution">
    <text evidence="2">The sequence shown here is derived from an EMBL/GenBank/DDBJ whole genome shotgun (WGS) entry which is preliminary data.</text>
</comment>
<evidence type="ECO:0000313" key="3">
    <source>
        <dbReference type="Proteomes" id="UP000887226"/>
    </source>
</evidence>
<dbReference type="Proteomes" id="UP000887226">
    <property type="component" value="Unassembled WGS sequence"/>
</dbReference>
<reference evidence="2" key="1">
    <citation type="journal article" date="2021" name="IMA Fungus">
        <title>Genomic characterization of three marine fungi, including Emericellopsis atlantica sp. nov. with signatures of a generalist lifestyle and marine biomass degradation.</title>
        <authorList>
            <person name="Hagestad O.C."/>
            <person name="Hou L."/>
            <person name="Andersen J.H."/>
            <person name="Hansen E.H."/>
            <person name="Altermark B."/>
            <person name="Li C."/>
            <person name="Kuhnert E."/>
            <person name="Cox R.J."/>
            <person name="Crous P.W."/>
            <person name="Spatafora J.W."/>
            <person name="Lail K."/>
            <person name="Amirebrahimi M."/>
            <person name="Lipzen A."/>
            <person name="Pangilinan J."/>
            <person name="Andreopoulos W."/>
            <person name="Hayes R.D."/>
            <person name="Ng V."/>
            <person name="Grigoriev I.V."/>
            <person name="Jackson S.A."/>
            <person name="Sutton T.D.S."/>
            <person name="Dobson A.D.W."/>
            <person name="Rama T."/>
        </authorList>
    </citation>
    <scope>NUCLEOTIDE SEQUENCE</scope>
    <source>
        <strain evidence="2">TRa3180A</strain>
    </source>
</reference>
<evidence type="ECO:0000256" key="1">
    <source>
        <dbReference type="SAM" id="MobiDB-lite"/>
    </source>
</evidence>
<organism evidence="2 3">
    <name type="scientific">Calycina marina</name>
    <dbReference type="NCBI Taxonomy" id="1763456"/>
    <lineage>
        <taxon>Eukaryota</taxon>
        <taxon>Fungi</taxon>
        <taxon>Dikarya</taxon>
        <taxon>Ascomycota</taxon>
        <taxon>Pezizomycotina</taxon>
        <taxon>Leotiomycetes</taxon>
        <taxon>Helotiales</taxon>
        <taxon>Pezizellaceae</taxon>
        <taxon>Calycina</taxon>
    </lineage>
</organism>
<accession>A0A9P7YUK5</accession>